<feature type="transmembrane region" description="Helical" evidence="8">
    <location>
        <begin position="87"/>
        <end position="106"/>
    </location>
</feature>
<dbReference type="GO" id="GO:0005886">
    <property type="term" value="C:plasma membrane"/>
    <property type="evidence" value="ECO:0007669"/>
    <property type="project" value="UniProtKB-SubCell"/>
</dbReference>
<dbReference type="EMBL" id="JAEKJZ010000001">
    <property type="protein sequence ID" value="MBN9668888.1"/>
    <property type="molecule type" value="Genomic_DNA"/>
</dbReference>
<accession>A0A939EB86</accession>
<reference evidence="9" key="1">
    <citation type="submission" date="2020-12" db="EMBL/GenBank/DDBJ databases">
        <title>Oil enriched cultivation method for isolating marine PHA-producing bacteria.</title>
        <authorList>
            <person name="Zheng W."/>
            <person name="Yu S."/>
            <person name="Huang Y."/>
        </authorList>
    </citation>
    <scope>NUCLEOTIDE SEQUENCE</scope>
    <source>
        <strain evidence="9">SY-2-12</strain>
    </source>
</reference>
<sequence length="328" mass="33907">MTRVVTTLLGLLTIVAVAGLAWGDYPVPPGELLALLLRPAEAPPHVEMIVVGLRMPRLALGILAGAAFAVAGAITQAIMRNPLAEPGILGINAGAALGVMIVLVGLKNAPAYLAPPAGFVGSSAMALAIYLLSWRNGTSSLRIVLIGIGLGSLAGAATTTLTAFGAITDVQRALIWLTGSVYHADWHDVRMLALWLFPPFVLTFASFRQLDLVRFGDTAALGLGQRVDLVRAMMIVLCALISGAAVAATGLIAFIGLVAPHLARRLVGPMHAKVLPVCALVGALLVPAADFLGRAVLAPVQVPAGIVTALIGAPFFGFLLWRHRNAAA</sequence>
<feature type="transmembrane region" description="Helical" evidence="8">
    <location>
        <begin position="112"/>
        <end position="132"/>
    </location>
</feature>
<dbReference type="AlphaFoldDB" id="A0A939EB86"/>
<dbReference type="GO" id="GO:0022857">
    <property type="term" value="F:transmembrane transporter activity"/>
    <property type="evidence" value="ECO:0007669"/>
    <property type="project" value="InterPro"/>
</dbReference>
<dbReference type="Proteomes" id="UP000664096">
    <property type="component" value="Unassembled WGS sequence"/>
</dbReference>
<dbReference type="FunFam" id="1.10.3470.10:FF:000001">
    <property type="entry name" value="Vitamin B12 ABC transporter permease BtuC"/>
    <property type="match status" value="1"/>
</dbReference>
<dbReference type="PANTHER" id="PTHR30472:SF24">
    <property type="entry name" value="FERRIC ENTEROBACTIN TRANSPORT SYSTEM PERMEASE PROTEIN FEPG"/>
    <property type="match status" value="1"/>
</dbReference>
<feature type="transmembrane region" description="Helical" evidence="8">
    <location>
        <begin position="144"/>
        <end position="167"/>
    </location>
</feature>
<comment type="caution">
    <text evidence="9">The sequence shown here is derived from an EMBL/GenBank/DDBJ whole genome shotgun (WGS) entry which is preliminary data.</text>
</comment>
<keyword evidence="5 8" id="KW-0812">Transmembrane</keyword>
<dbReference type="SUPFAM" id="SSF81345">
    <property type="entry name" value="ABC transporter involved in vitamin B12 uptake, BtuC"/>
    <property type="match status" value="1"/>
</dbReference>
<protein>
    <submittedName>
        <fullName evidence="9">Iron ABC transporter permease</fullName>
    </submittedName>
</protein>
<keyword evidence="3" id="KW-0813">Transport</keyword>
<name>A0A939EB86_9HYPH</name>
<gene>
    <name evidence="9" type="ORF">JF539_00975</name>
</gene>
<feature type="transmembrane region" description="Helical" evidence="8">
    <location>
        <begin position="58"/>
        <end position="75"/>
    </location>
</feature>
<evidence type="ECO:0000313" key="10">
    <source>
        <dbReference type="Proteomes" id="UP000664096"/>
    </source>
</evidence>
<evidence type="ECO:0000313" key="9">
    <source>
        <dbReference type="EMBL" id="MBN9668888.1"/>
    </source>
</evidence>
<evidence type="ECO:0000256" key="1">
    <source>
        <dbReference type="ARBA" id="ARBA00004651"/>
    </source>
</evidence>
<evidence type="ECO:0000256" key="6">
    <source>
        <dbReference type="ARBA" id="ARBA00022989"/>
    </source>
</evidence>
<evidence type="ECO:0000256" key="2">
    <source>
        <dbReference type="ARBA" id="ARBA00007935"/>
    </source>
</evidence>
<dbReference type="Pfam" id="PF01032">
    <property type="entry name" value="FecCD"/>
    <property type="match status" value="1"/>
</dbReference>
<keyword evidence="4" id="KW-1003">Cell membrane</keyword>
<dbReference type="InterPro" id="IPR000522">
    <property type="entry name" value="ABC_transptr_permease_BtuC"/>
</dbReference>
<feature type="transmembrane region" description="Helical" evidence="8">
    <location>
        <begin position="302"/>
        <end position="321"/>
    </location>
</feature>
<dbReference type="GO" id="GO:0033214">
    <property type="term" value="P:siderophore-iron import into cell"/>
    <property type="evidence" value="ECO:0007669"/>
    <property type="project" value="TreeGrafter"/>
</dbReference>
<comment type="similarity">
    <text evidence="2">Belongs to the binding-protein-dependent transport system permease family. FecCD subfamily.</text>
</comment>
<organism evidence="9 10">
    <name type="scientific">Roseibium aggregatum</name>
    <dbReference type="NCBI Taxonomy" id="187304"/>
    <lineage>
        <taxon>Bacteria</taxon>
        <taxon>Pseudomonadati</taxon>
        <taxon>Pseudomonadota</taxon>
        <taxon>Alphaproteobacteria</taxon>
        <taxon>Hyphomicrobiales</taxon>
        <taxon>Stappiaceae</taxon>
        <taxon>Roseibium</taxon>
    </lineage>
</organism>
<keyword evidence="7 8" id="KW-0472">Membrane</keyword>
<dbReference type="PANTHER" id="PTHR30472">
    <property type="entry name" value="FERRIC ENTEROBACTIN TRANSPORT SYSTEM PERMEASE PROTEIN"/>
    <property type="match status" value="1"/>
</dbReference>
<comment type="subcellular location">
    <subcellularLocation>
        <location evidence="1">Cell membrane</location>
        <topology evidence="1">Multi-pass membrane protein</topology>
    </subcellularLocation>
</comment>
<evidence type="ECO:0000256" key="7">
    <source>
        <dbReference type="ARBA" id="ARBA00023136"/>
    </source>
</evidence>
<dbReference type="Gene3D" id="1.10.3470.10">
    <property type="entry name" value="ABC transporter involved in vitamin B12 uptake, BtuC"/>
    <property type="match status" value="1"/>
</dbReference>
<dbReference type="CDD" id="cd06550">
    <property type="entry name" value="TM_ABC_iron-siderophores_like"/>
    <property type="match status" value="1"/>
</dbReference>
<dbReference type="RefSeq" id="WP_207138261.1">
    <property type="nucleotide sequence ID" value="NZ_JAEKJZ010000001.1"/>
</dbReference>
<evidence type="ECO:0000256" key="8">
    <source>
        <dbReference type="SAM" id="Phobius"/>
    </source>
</evidence>
<feature type="transmembrane region" description="Helical" evidence="8">
    <location>
        <begin position="274"/>
        <end position="296"/>
    </location>
</feature>
<proteinExistence type="inferred from homology"/>
<evidence type="ECO:0000256" key="3">
    <source>
        <dbReference type="ARBA" id="ARBA00022448"/>
    </source>
</evidence>
<keyword evidence="6 8" id="KW-1133">Transmembrane helix</keyword>
<feature type="transmembrane region" description="Helical" evidence="8">
    <location>
        <begin position="232"/>
        <end position="262"/>
    </location>
</feature>
<dbReference type="InterPro" id="IPR037294">
    <property type="entry name" value="ABC_BtuC-like"/>
</dbReference>
<evidence type="ECO:0000256" key="5">
    <source>
        <dbReference type="ARBA" id="ARBA00022692"/>
    </source>
</evidence>
<evidence type="ECO:0000256" key="4">
    <source>
        <dbReference type="ARBA" id="ARBA00022475"/>
    </source>
</evidence>